<protein>
    <submittedName>
        <fullName evidence="4">Ketoacyl synthase domain-containing protein</fullName>
    </submittedName>
</protein>
<gene>
    <name evidence="4" type="ORF">X797_008363</name>
</gene>
<dbReference type="EMBL" id="JELW01000026">
    <property type="protein sequence ID" value="EXU98416.1"/>
    <property type="molecule type" value="Genomic_DNA"/>
</dbReference>
<dbReference type="Pfam" id="PF00109">
    <property type="entry name" value="ketoacyl-synt"/>
    <property type="match status" value="1"/>
</dbReference>
<evidence type="ECO:0000259" key="2">
    <source>
        <dbReference type="Pfam" id="PF00109"/>
    </source>
</evidence>
<sequence length="488" mass="53800">MLVSTAGIGSISSRLKPIHSIVFDIVEWEARFEESVLVKAAQKAEDKRSDSDVIGNSSKRSSCLRPDAATHKPGNPKQANGGRRFHLQQQNAKSLRVKLSNQMSLSKSNRVYVFGDRTFNYEHSLAQLLCCHNTFLTLFFRKCYSAIRTEPGRLPLHTRDTTAKFSSVADLLMRKRDGCLSPALEQVLCLVHTLAAFIWLAISVYVKLFRQANSAAVSSSQDLVSFIPAAVHAVVVALYTGLRAAQEAQSIHGNASSPWSLLVLGISGDQMTTILEGFNSRNRLWNGWCDISGPPEVLTRLSQQDCLQEYDKSFLPIRSPYHASHLFSQWDIDAILQAAHSWAPTDNVMPFIPVMPCGTGHFAWMDNSQALLESSIHDVLILPIFMEKAIDHVSLALEARPPADVLVVVTGTDCGETVYRRLKTALGRSMPIAINVAAQSVSVPESSAIERPNIAVIGMSGRFPGASNPEDLWSLLQNKIDMCAKCRR</sequence>
<proteinExistence type="predicted"/>
<dbReference type="Proteomes" id="UP000030151">
    <property type="component" value="Unassembled WGS sequence"/>
</dbReference>
<dbReference type="eggNOG" id="KOG1202">
    <property type="taxonomic scope" value="Eukaryota"/>
</dbReference>
<dbReference type="InterPro" id="IPR016039">
    <property type="entry name" value="Thiolase-like"/>
</dbReference>
<dbReference type="GO" id="GO:0016746">
    <property type="term" value="F:acyltransferase activity"/>
    <property type="evidence" value="ECO:0007669"/>
    <property type="project" value="InterPro"/>
</dbReference>
<feature type="domain" description="Beta-ketoacyl synthase-like N-terminal" evidence="2">
    <location>
        <begin position="453"/>
        <end position="484"/>
    </location>
</feature>
<organism evidence="4 5">
    <name type="scientific">Metarhizium robertsii</name>
    <dbReference type="NCBI Taxonomy" id="568076"/>
    <lineage>
        <taxon>Eukaryota</taxon>
        <taxon>Fungi</taxon>
        <taxon>Dikarya</taxon>
        <taxon>Ascomycota</taxon>
        <taxon>Pezizomycotina</taxon>
        <taxon>Sordariomycetes</taxon>
        <taxon>Hypocreomycetidae</taxon>
        <taxon>Hypocreales</taxon>
        <taxon>Clavicipitaceae</taxon>
        <taxon>Metarhizium</taxon>
    </lineage>
</organism>
<feature type="domain" description="Starter acyltransferase (SAT)" evidence="3">
    <location>
        <begin position="112"/>
        <end position="322"/>
    </location>
</feature>
<evidence type="ECO:0000313" key="4">
    <source>
        <dbReference type="EMBL" id="EXU98416.1"/>
    </source>
</evidence>
<dbReference type="Pfam" id="PF16073">
    <property type="entry name" value="SAT"/>
    <property type="match status" value="1"/>
</dbReference>
<accession>A0A0A1UR17</accession>
<reference evidence="4 5" key="1">
    <citation type="submission" date="2014-02" db="EMBL/GenBank/DDBJ databases">
        <title>The genome sequence of the entomopathogenic fungus Metarhizium robertsii ARSEF 2575.</title>
        <authorList>
            <person name="Giuliano Garisto Donzelli B."/>
            <person name="Roe B.A."/>
            <person name="Macmil S.L."/>
            <person name="Krasnoff S.B."/>
            <person name="Gibson D.M."/>
        </authorList>
    </citation>
    <scope>NUCLEOTIDE SEQUENCE [LARGE SCALE GENOMIC DNA]</scope>
    <source>
        <strain evidence="4 5">ARSEF 2575</strain>
    </source>
</reference>
<dbReference type="HOGENOM" id="CLU_043837_0_0_1"/>
<evidence type="ECO:0000256" key="1">
    <source>
        <dbReference type="SAM" id="MobiDB-lite"/>
    </source>
</evidence>
<dbReference type="Gene3D" id="3.40.47.10">
    <property type="match status" value="1"/>
</dbReference>
<name>A0A0A1UR17_9HYPO</name>
<evidence type="ECO:0000259" key="3">
    <source>
        <dbReference type="Pfam" id="PF16073"/>
    </source>
</evidence>
<dbReference type="InterPro" id="IPR014030">
    <property type="entry name" value="Ketoacyl_synth_N"/>
</dbReference>
<dbReference type="AlphaFoldDB" id="A0A0A1UR17"/>
<feature type="region of interest" description="Disordered" evidence="1">
    <location>
        <begin position="48"/>
        <end position="83"/>
    </location>
</feature>
<evidence type="ECO:0000313" key="5">
    <source>
        <dbReference type="Proteomes" id="UP000030151"/>
    </source>
</evidence>
<comment type="caution">
    <text evidence="4">The sequence shown here is derived from an EMBL/GenBank/DDBJ whole genome shotgun (WGS) entry which is preliminary data.</text>
</comment>
<dbReference type="InterPro" id="IPR032088">
    <property type="entry name" value="SAT"/>
</dbReference>